<dbReference type="STRING" id="39966.A0A369JXC8"/>
<dbReference type="InterPro" id="IPR000073">
    <property type="entry name" value="AB_hydrolase_1"/>
</dbReference>
<evidence type="ECO:0000313" key="2">
    <source>
        <dbReference type="EMBL" id="RDB26981.1"/>
    </source>
</evidence>
<gene>
    <name evidence="2" type="primary">mpaH_4</name>
    <name evidence="2" type="ORF">Hypma_005043</name>
</gene>
<dbReference type="GO" id="GO:0047372">
    <property type="term" value="F:monoacylglycerol lipase activity"/>
    <property type="evidence" value="ECO:0007669"/>
    <property type="project" value="TreeGrafter"/>
</dbReference>
<keyword evidence="3" id="KW-1185">Reference proteome</keyword>
<protein>
    <submittedName>
        <fullName evidence="2">Abhydrolase domain-containing protein mpaH</fullName>
    </submittedName>
</protein>
<dbReference type="GO" id="GO:0046464">
    <property type="term" value="P:acylglycerol catabolic process"/>
    <property type="evidence" value="ECO:0007669"/>
    <property type="project" value="TreeGrafter"/>
</dbReference>
<feature type="domain" description="AB hydrolase-1" evidence="1">
    <location>
        <begin position="41"/>
        <end position="327"/>
    </location>
</feature>
<organism evidence="2 3">
    <name type="scientific">Hypsizygus marmoreus</name>
    <name type="common">White beech mushroom</name>
    <name type="synonym">Agaricus marmoreus</name>
    <dbReference type="NCBI Taxonomy" id="39966"/>
    <lineage>
        <taxon>Eukaryota</taxon>
        <taxon>Fungi</taxon>
        <taxon>Dikarya</taxon>
        <taxon>Basidiomycota</taxon>
        <taxon>Agaricomycotina</taxon>
        <taxon>Agaricomycetes</taxon>
        <taxon>Agaricomycetidae</taxon>
        <taxon>Agaricales</taxon>
        <taxon>Tricholomatineae</taxon>
        <taxon>Lyophyllaceae</taxon>
        <taxon>Hypsizygus</taxon>
    </lineage>
</organism>
<dbReference type="Pfam" id="PF12697">
    <property type="entry name" value="Abhydrolase_6"/>
    <property type="match status" value="1"/>
</dbReference>
<proteinExistence type="predicted"/>
<dbReference type="GO" id="GO:0016020">
    <property type="term" value="C:membrane"/>
    <property type="evidence" value="ECO:0007669"/>
    <property type="project" value="TreeGrafter"/>
</dbReference>
<dbReference type="InterPro" id="IPR050266">
    <property type="entry name" value="AB_hydrolase_sf"/>
</dbReference>
<dbReference type="EMBL" id="LUEZ02000021">
    <property type="protein sequence ID" value="RDB26981.1"/>
    <property type="molecule type" value="Genomic_DNA"/>
</dbReference>
<evidence type="ECO:0000259" key="1">
    <source>
        <dbReference type="Pfam" id="PF12697"/>
    </source>
</evidence>
<dbReference type="AlphaFoldDB" id="A0A369JXC8"/>
<comment type="caution">
    <text evidence="2">The sequence shown here is derived from an EMBL/GenBank/DDBJ whole genome shotgun (WGS) entry which is preliminary data.</text>
</comment>
<name>A0A369JXC8_HYPMA</name>
<dbReference type="OrthoDB" id="94039at2759"/>
<dbReference type="SUPFAM" id="SSF53474">
    <property type="entry name" value="alpha/beta-Hydrolases"/>
    <property type="match status" value="1"/>
</dbReference>
<dbReference type="InParanoid" id="A0A369JXC8"/>
<accession>A0A369JXC8</accession>
<reference evidence="2" key="1">
    <citation type="submission" date="2018-04" db="EMBL/GenBank/DDBJ databases">
        <title>Whole genome sequencing of Hypsizygus marmoreus.</title>
        <authorList>
            <person name="Choi I.-G."/>
            <person name="Min B."/>
            <person name="Kim J.-G."/>
            <person name="Kim S."/>
            <person name="Oh Y.-L."/>
            <person name="Kong W.-S."/>
            <person name="Park H."/>
            <person name="Jeong J."/>
            <person name="Song E.-S."/>
        </authorList>
    </citation>
    <scope>NUCLEOTIDE SEQUENCE [LARGE SCALE GENOMIC DNA]</scope>
    <source>
        <strain evidence="2">51987-8</strain>
    </source>
</reference>
<evidence type="ECO:0000313" key="3">
    <source>
        <dbReference type="Proteomes" id="UP000076154"/>
    </source>
</evidence>
<dbReference type="PANTHER" id="PTHR43798">
    <property type="entry name" value="MONOACYLGLYCEROL LIPASE"/>
    <property type="match status" value="1"/>
</dbReference>
<dbReference type="Proteomes" id="UP000076154">
    <property type="component" value="Unassembled WGS sequence"/>
</dbReference>
<sequence>METKSFIIPYSEDPGSRPLKVAAKRYRFPDRKSDNGPGVILLLVHGVGFNKETWEPFLEELGALQHASDACRTHIKEAWAFDCPNHGEAAVLNDKALFNSPTHLLDISLEEYARTGLRILTSGIIESSDKDRIIVVGHSVGSIAALWLTSMYQQEHKKLIDMLIMVEPPGEVFGKLPIMRQKSEAFIEVTKTRRDIWASKEEAFKWFAARRPWKVWDQRALKAYVDYGLCPLPTSGYPDRTEGVTLSCHKMHELFAYTDLPELNIVAPKLPSVRQDVPIHVIVSGKSFLRPKDAVLEQVASTPGMSTSKLPDADHLVVQETPKLIAQEIYKVIEEAKFRRATKRSRL</sequence>
<dbReference type="PANTHER" id="PTHR43798:SF5">
    <property type="entry name" value="MONOACYLGLYCEROL LIPASE ABHD6"/>
    <property type="match status" value="1"/>
</dbReference>
<dbReference type="Gene3D" id="3.40.50.1820">
    <property type="entry name" value="alpha/beta hydrolase"/>
    <property type="match status" value="1"/>
</dbReference>
<dbReference type="InterPro" id="IPR029058">
    <property type="entry name" value="AB_hydrolase_fold"/>
</dbReference>